<comment type="caution">
    <text evidence="2">The sequence shown here is derived from an EMBL/GenBank/DDBJ whole genome shotgun (WGS) entry which is preliminary data.</text>
</comment>
<organism evidence="2 3">
    <name type="scientific">Nonomuraea thailandensis</name>
    <dbReference type="NCBI Taxonomy" id="1188745"/>
    <lineage>
        <taxon>Bacteria</taxon>
        <taxon>Bacillati</taxon>
        <taxon>Actinomycetota</taxon>
        <taxon>Actinomycetes</taxon>
        <taxon>Streptosporangiales</taxon>
        <taxon>Streptosporangiaceae</taxon>
        <taxon>Nonomuraea</taxon>
    </lineage>
</organism>
<dbReference type="EMBL" id="JAMZEB010000002">
    <property type="protein sequence ID" value="MCP2355328.1"/>
    <property type="molecule type" value="Genomic_DNA"/>
</dbReference>
<dbReference type="InterPro" id="IPR002734">
    <property type="entry name" value="RibDG_C"/>
</dbReference>
<dbReference type="InterPro" id="IPR024072">
    <property type="entry name" value="DHFR-like_dom_sf"/>
</dbReference>
<dbReference type="PANTHER" id="PTHR38011:SF12">
    <property type="entry name" value="BIFUNCTIONAL DEAMINASE-REDUCTASE DOMAIN PROTEIN"/>
    <property type="match status" value="1"/>
</dbReference>
<dbReference type="GO" id="GO:0009231">
    <property type="term" value="P:riboflavin biosynthetic process"/>
    <property type="evidence" value="ECO:0007669"/>
    <property type="project" value="InterPro"/>
</dbReference>
<feature type="domain" description="Bacterial bifunctional deaminase-reductase C-terminal" evidence="1">
    <location>
        <begin position="3"/>
        <end position="163"/>
    </location>
</feature>
<dbReference type="InterPro" id="IPR050765">
    <property type="entry name" value="Riboflavin_Biosynth_HTPR"/>
</dbReference>
<gene>
    <name evidence="2" type="ORF">HD597_002348</name>
</gene>
<evidence type="ECO:0000313" key="3">
    <source>
        <dbReference type="Proteomes" id="UP001139648"/>
    </source>
</evidence>
<dbReference type="PANTHER" id="PTHR38011">
    <property type="entry name" value="DIHYDROFOLATE REDUCTASE FAMILY PROTEIN (AFU_ORTHOLOGUE AFUA_8G06820)"/>
    <property type="match status" value="1"/>
</dbReference>
<dbReference type="Proteomes" id="UP001139648">
    <property type="component" value="Unassembled WGS sequence"/>
</dbReference>
<evidence type="ECO:0000259" key="1">
    <source>
        <dbReference type="Pfam" id="PF01872"/>
    </source>
</evidence>
<dbReference type="RefSeq" id="WP_253742008.1">
    <property type="nucleotide sequence ID" value="NZ_BAABKA010000036.1"/>
</dbReference>
<keyword evidence="3" id="KW-1185">Reference proteome</keyword>
<dbReference type="Pfam" id="PF01872">
    <property type="entry name" value="RibD_C"/>
    <property type="match status" value="1"/>
</dbReference>
<dbReference type="Gene3D" id="3.40.430.10">
    <property type="entry name" value="Dihydrofolate Reductase, subunit A"/>
    <property type="match status" value="1"/>
</dbReference>
<reference evidence="2" key="1">
    <citation type="submission" date="2022-06" db="EMBL/GenBank/DDBJ databases">
        <title>Sequencing the genomes of 1000 actinobacteria strains.</title>
        <authorList>
            <person name="Klenk H.-P."/>
        </authorList>
    </citation>
    <scope>NUCLEOTIDE SEQUENCE</scope>
    <source>
        <strain evidence="2">DSM 46694</strain>
    </source>
</reference>
<dbReference type="GO" id="GO:0008703">
    <property type="term" value="F:5-amino-6-(5-phosphoribosylamino)uracil reductase activity"/>
    <property type="evidence" value="ECO:0007669"/>
    <property type="project" value="InterPro"/>
</dbReference>
<accession>A0A9X2JZX6</accession>
<dbReference type="SUPFAM" id="SSF53597">
    <property type="entry name" value="Dihydrofolate reductase-like"/>
    <property type="match status" value="1"/>
</dbReference>
<evidence type="ECO:0000313" key="2">
    <source>
        <dbReference type="EMBL" id="MCP2355328.1"/>
    </source>
</evidence>
<proteinExistence type="predicted"/>
<protein>
    <submittedName>
        <fullName evidence="2">Dihydrofolate reductase</fullName>
    </submittedName>
</protein>
<dbReference type="AlphaFoldDB" id="A0A9X2JZX6"/>
<sequence>MSKLLYSVTMSADGFIAGPGGDMSWLVPHLGPNPLADDLVGRIGALLVGHRTFRGDDPNEGTEKEGAFEGAWQGPQIVLTHHIPDTPVPGVEFAGNLPDAVAAAKAAAGGKYVNVLGADVARQCLEAGVLDEVLTMVAPVFLGDGVRLFEHPGGTNVRLDRLSVGHAPHAVNIWYRVPG</sequence>
<name>A0A9X2JZX6_9ACTN</name>